<reference evidence="1" key="1">
    <citation type="submission" date="2020-05" db="EMBL/GenBank/DDBJ databases">
        <title>Mycena genomes resolve the evolution of fungal bioluminescence.</title>
        <authorList>
            <person name="Tsai I.J."/>
        </authorList>
    </citation>
    <scope>NUCLEOTIDE SEQUENCE</scope>
    <source>
        <strain evidence="1">160909Yilan</strain>
    </source>
</reference>
<evidence type="ECO:0000313" key="1">
    <source>
        <dbReference type="EMBL" id="KAF7355358.1"/>
    </source>
</evidence>
<gene>
    <name evidence="1" type="ORF">MSAN_01452400</name>
</gene>
<organism evidence="1 2">
    <name type="scientific">Mycena sanguinolenta</name>
    <dbReference type="NCBI Taxonomy" id="230812"/>
    <lineage>
        <taxon>Eukaryota</taxon>
        <taxon>Fungi</taxon>
        <taxon>Dikarya</taxon>
        <taxon>Basidiomycota</taxon>
        <taxon>Agaricomycotina</taxon>
        <taxon>Agaricomycetes</taxon>
        <taxon>Agaricomycetidae</taxon>
        <taxon>Agaricales</taxon>
        <taxon>Marasmiineae</taxon>
        <taxon>Mycenaceae</taxon>
        <taxon>Mycena</taxon>
    </lineage>
</organism>
<name>A0A8H6Y8U6_9AGAR</name>
<dbReference type="OrthoDB" id="2745898at2759"/>
<keyword evidence="2" id="KW-1185">Reference proteome</keyword>
<dbReference type="EMBL" id="JACAZH010000011">
    <property type="protein sequence ID" value="KAF7355358.1"/>
    <property type="molecule type" value="Genomic_DNA"/>
</dbReference>
<protein>
    <submittedName>
        <fullName evidence="1">Uncharacterized protein</fullName>
    </submittedName>
</protein>
<comment type="caution">
    <text evidence="1">The sequence shown here is derived from an EMBL/GenBank/DDBJ whole genome shotgun (WGS) entry which is preliminary data.</text>
</comment>
<proteinExistence type="predicted"/>
<evidence type="ECO:0000313" key="2">
    <source>
        <dbReference type="Proteomes" id="UP000623467"/>
    </source>
</evidence>
<dbReference type="AlphaFoldDB" id="A0A8H6Y8U6"/>
<dbReference type="Proteomes" id="UP000623467">
    <property type="component" value="Unassembled WGS sequence"/>
</dbReference>
<sequence length="177" mass="19985">MRLAQVRKFIGWFDDRDDDTHCPFDCSRLAILSADDIPTLIFAWLQIAPSLQNLEALEFHTLYSINLSLFPNLLFLGIQSVVFRTVVDVLLTIPSSSRIQEIVLNTSCPIVDECDELDAVVSSLPVQCLPAVGLEMDLGQYTHVWAASFPRLRSKNLLYHADCCWLGAQLRRQNAPH</sequence>
<accession>A0A8H6Y8U6</accession>